<dbReference type="Pfam" id="PF19055">
    <property type="entry name" value="ABC2_membrane_7"/>
    <property type="match status" value="1"/>
</dbReference>
<accession>A0A7I4Y046</accession>
<evidence type="ECO:0000259" key="8">
    <source>
        <dbReference type="Pfam" id="PF19055"/>
    </source>
</evidence>
<feature type="transmembrane region" description="Helical" evidence="6">
    <location>
        <begin position="642"/>
        <end position="663"/>
    </location>
</feature>
<evidence type="ECO:0000256" key="2">
    <source>
        <dbReference type="ARBA" id="ARBA00022448"/>
    </source>
</evidence>
<name>A0A7I4Y046_HAECO</name>
<dbReference type="Gene3D" id="3.40.50.300">
    <property type="entry name" value="P-loop containing nucleotide triphosphate hydrolases"/>
    <property type="match status" value="1"/>
</dbReference>
<organism evidence="9 10">
    <name type="scientific">Haemonchus contortus</name>
    <name type="common">Barber pole worm</name>
    <dbReference type="NCBI Taxonomy" id="6289"/>
    <lineage>
        <taxon>Eukaryota</taxon>
        <taxon>Metazoa</taxon>
        <taxon>Ecdysozoa</taxon>
        <taxon>Nematoda</taxon>
        <taxon>Chromadorea</taxon>
        <taxon>Rhabditida</taxon>
        <taxon>Rhabditina</taxon>
        <taxon>Rhabditomorpha</taxon>
        <taxon>Strongyloidea</taxon>
        <taxon>Trichostrongylidae</taxon>
        <taxon>Haemonchus</taxon>
    </lineage>
</organism>
<evidence type="ECO:0000256" key="3">
    <source>
        <dbReference type="ARBA" id="ARBA00022692"/>
    </source>
</evidence>
<evidence type="ECO:0000256" key="5">
    <source>
        <dbReference type="ARBA" id="ARBA00023136"/>
    </source>
</evidence>
<dbReference type="AlphaFoldDB" id="A0A7I4Y046"/>
<dbReference type="InterPro" id="IPR013525">
    <property type="entry name" value="ABC2_TM"/>
</dbReference>
<dbReference type="InterPro" id="IPR050352">
    <property type="entry name" value="ABCG_transporters"/>
</dbReference>
<feature type="transmembrane region" description="Helical" evidence="6">
    <location>
        <begin position="765"/>
        <end position="789"/>
    </location>
</feature>
<keyword evidence="5 6" id="KW-0472">Membrane</keyword>
<evidence type="ECO:0000259" key="7">
    <source>
        <dbReference type="Pfam" id="PF01061"/>
    </source>
</evidence>
<feature type="domain" description="ABC-2 type transporter transmembrane" evidence="7">
    <location>
        <begin position="480"/>
        <end position="693"/>
    </location>
</feature>
<evidence type="ECO:0000256" key="6">
    <source>
        <dbReference type="SAM" id="Phobius"/>
    </source>
</evidence>
<feature type="domain" description="ABC transporter family G" evidence="8">
    <location>
        <begin position="374"/>
        <end position="428"/>
    </location>
</feature>
<dbReference type="PANTHER" id="PTHR48041">
    <property type="entry name" value="ABC TRANSPORTER G FAMILY MEMBER 28"/>
    <property type="match status" value="1"/>
</dbReference>
<keyword evidence="2" id="KW-0813">Transport</keyword>
<evidence type="ECO:0000256" key="4">
    <source>
        <dbReference type="ARBA" id="ARBA00022989"/>
    </source>
</evidence>
<dbReference type="SUPFAM" id="SSF52540">
    <property type="entry name" value="P-loop containing nucleoside triphosphate hydrolases"/>
    <property type="match status" value="1"/>
</dbReference>
<dbReference type="GO" id="GO:0140359">
    <property type="term" value="F:ABC-type transporter activity"/>
    <property type="evidence" value="ECO:0007669"/>
    <property type="project" value="InterPro"/>
</dbReference>
<protein>
    <submittedName>
        <fullName evidence="10">ABC transporter domain-containing protein</fullName>
    </submittedName>
</protein>
<evidence type="ECO:0000313" key="9">
    <source>
        <dbReference type="Proteomes" id="UP000025227"/>
    </source>
</evidence>
<feature type="transmembrane region" description="Helical" evidence="6">
    <location>
        <begin position="530"/>
        <end position="550"/>
    </location>
</feature>
<proteinExistence type="predicted"/>
<sequence>MEDSEGLETNEVSNSLPIYAQPSNFRDRATGSGARLIQGSFLESKKSKASVLTYQATKSGSERLYDVAYCDGLLSLSLPGTVAGVDRSDTIYSTMPHQLLKTVEAHMKRKTLTSKGEPNSGSSFSSNCLNGRCPTDHGIPEPSGLNYLGYQRYNQERQSKKRQPPIISVSKLCLSIDIRKNWERVLLRMAKRRHVIRDVSFNLNAGDILAIMYTSEAEVQALLDVLTGNFNSHCRVSGDYFINGHRLKPKQFASRTARVTSTYVPQTLTVVEYLRISAVLHPPATRAFKIENMIDQLMATLALAHQRHSLCSGLKKAELIRLKIAAELLKDTDILICDNIAKYMDVCETAFIVDYLRDWAIKLNRIVIMAIAPPSFEIMLMFSHCALLTSGQLVYFGCPSKMTQYFSSIGFPCPKFKNPCDFYVDLATHDHQSSEASTESSSRIEKLIRCWKPLDSNPLEVTKSTISPMLCRPSVIDTIEALCRQNWYELTNNSAKSFWEPITALLMACMIGVAFFALTKEKRSSASDRIGLVLALSYYGAIPWIFTVIQKANERKRTIYEMFWKAGVSTTLFVILEFLMELPLLTLTVAFYSIPVPFLAAMNISTSHYLLWFLSFFAIIYTHLLLWRLVSKAFVFLCPNPGLAFFGTVALFTISYLTSGLVVHPAEQQSLVFYSHWLSPHRWITQALLESEYLGSNVIQTALGMAANNSELIVGCERKEVLAKKILDTPIYTISQCSSTRGSQLLYFHGFTEPFTSARFLSPNFFFGCSVMLSWILVVFLMLTCFAGCSHSFISKEMHKYQNV</sequence>
<dbReference type="InterPro" id="IPR027417">
    <property type="entry name" value="P-loop_NTPase"/>
</dbReference>
<reference evidence="10" key="1">
    <citation type="submission" date="2020-12" db="UniProtKB">
        <authorList>
            <consortium name="WormBaseParasite"/>
        </authorList>
    </citation>
    <scope>IDENTIFICATION</scope>
    <source>
        <strain evidence="10">MHco3</strain>
    </source>
</reference>
<dbReference type="OrthoDB" id="66620at2759"/>
<feature type="transmembrane region" description="Helical" evidence="6">
    <location>
        <begin position="610"/>
        <end position="630"/>
    </location>
</feature>
<feature type="transmembrane region" description="Helical" evidence="6">
    <location>
        <begin position="498"/>
        <end position="518"/>
    </location>
</feature>
<keyword evidence="3 6" id="KW-0812">Transmembrane</keyword>
<dbReference type="InterPro" id="IPR043926">
    <property type="entry name" value="ABCG_dom"/>
</dbReference>
<keyword evidence="4 6" id="KW-1133">Transmembrane helix</keyword>
<keyword evidence="9" id="KW-1185">Reference proteome</keyword>
<dbReference type="PANTHER" id="PTHR48041:SF89">
    <property type="entry name" value="FI03229P"/>
    <property type="match status" value="1"/>
</dbReference>
<evidence type="ECO:0000313" key="10">
    <source>
        <dbReference type="WBParaSite" id="HCON_00035374-00001"/>
    </source>
</evidence>
<dbReference type="OMA" id="TYEVFTM"/>
<dbReference type="Pfam" id="PF01061">
    <property type="entry name" value="ABC2_membrane"/>
    <property type="match status" value="1"/>
</dbReference>
<dbReference type="WBParaSite" id="HCON_00035374-00001">
    <property type="protein sequence ID" value="HCON_00035374-00001"/>
    <property type="gene ID" value="HCON_00035374"/>
</dbReference>
<evidence type="ECO:0000256" key="1">
    <source>
        <dbReference type="ARBA" id="ARBA00004141"/>
    </source>
</evidence>
<dbReference type="GO" id="GO:0005886">
    <property type="term" value="C:plasma membrane"/>
    <property type="evidence" value="ECO:0007669"/>
    <property type="project" value="TreeGrafter"/>
</dbReference>
<dbReference type="Proteomes" id="UP000025227">
    <property type="component" value="Unplaced"/>
</dbReference>
<comment type="subcellular location">
    <subcellularLocation>
        <location evidence="1">Membrane</location>
        <topology evidence="1">Multi-pass membrane protein</topology>
    </subcellularLocation>
</comment>